<evidence type="ECO:0008006" key="3">
    <source>
        <dbReference type="Google" id="ProtNLM"/>
    </source>
</evidence>
<dbReference type="InterPro" id="IPR008969">
    <property type="entry name" value="CarboxyPept-like_regulatory"/>
</dbReference>
<keyword evidence="2" id="KW-1185">Reference proteome</keyword>
<dbReference type="SUPFAM" id="SSF49464">
    <property type="entry name" value="Carboxypeptidase regulatory domain-like"/>
    <property type="match status" value="1"/>
</dbReference>
<dbReference type="AlphaFoldDB" id="A0A916NF88"/>
<dbReference type="Proteomes" id="UP000683507">
    <property type="component" value="Chromosome"/>
</dbReference>
<dbReference type="EMBL" id="OU015584">
    <property type="protein sequence ID" value="CAG5077952.1"/>
    <property type="molecule type" value="Genomic_DNA"/>
</dbReference>
<proteinExistence type="predicted"/>
<evidence type="ECO:0000313" key="1">
    <source>
        <dbReference type="EMBL" id="CAG5077952.1"/>
    </source>
</evidence>
<dbReference type="KEGG" id="ptan:CRYO30217_00524"/>
<protein>
    <recommendedName>
        <fullName evidence="3">Carboxypeptidase regulatory-like domain-containing protein</fullName>
    </recommendedName>
</protein>
<evidence type="ECO:0000313" key="2">
    <source>
        <dbReference type="Proteomes" id="UP000683507"/>
    </source>
</evidence>
<organism evidence="1 2">
    <name type="scientific">Parvicella tangerina</name>
    <dbReference type="NCBI Taxonomy" id="2829795"/>
    <lineage>
        <taxon>Bacteria</taxon>
        <taxon>Pseudomonadati</taxon>
        <taxon>Bacteroidota</taxon>
        <taxon>Flavobacteriia</taxon>
        <taxon>Flavobacteriales</taxon>
        <taxon>Parvicellaceae</taxon>
        <taxon>Parvicella</taxon>
    </lineage>
</organism>
<sequence>MILMTTWISVSFGGLKSELAIGYKIIQDTTSSDVGPERCLVQGVVKRNNGQVVENALVYGQQTRAVRTNNEGAFRILLDTADQYLTVSKGDELQGYMEGYKFKGGHEITCEIYVYDINEMLIVDKPVIYLYSENEVDVELTLRTEMELTFTYPLISATNKWETKVSADGITTADGRNYPYLFWEAETSSLTYRREETSVVGDIVGTDTLISYLENKLDCFGLNSKERTDFITYWGPRMTPYNFVLTQFNFDEVVEQMAALEVSPTPDSQRRVFMLFTGFEAIPDIEITPPEEIDEPFERTGFCLLEWGGTEVSRKQLYHSL</sequence>
<name>A0A916NF88_9FLAO</name>
<accession>A0A916NF88</accession>
<gene>
    <name evidence="1" type="ORF">CRYO30217_00524</name>
</gene>
<reference evidence="1" key="1">
    <citation type="submission" date="2021-04" db="EMBL/GenBank/DDBJ databases">
        <authorList>
            <person name="Rodrigo-Torres L."/>
            <person name="Arahal R. D."/>
            <person name="Lucena T."/>
        </authorList>
    </citation>
    <scope>NUCLEOTIDE SEQUENCE</scope>
    <source>
        <strain evidence="1">AS29M-1</strain>
    </source>
</reference>